<gene>
    <name evidence="2" type="ORF">K504DRAFT_91743</name>
</gene>
<name>A0A6G1JYT1_9PLEO</name>
<evidence type="ECO:0000256" key="1">
    <source>
        <dbReference type="SAM" id="MobiDB-lite"/>
    </source>
</evidence>
<dbReference type="Proteomes" id="UP000799428">
    <property type="component" value="Unassembled WGS sequence"/>
</dbReference>
<evidence type="ECO:0000313" key="3">
    <source>
        <dbReference type="Proteomes" id="UP000799428"/>
    </source>
</evidence>
<evidence type="ECO:0000313" key="2">
    <source>
        <dbReference type="EMBL" id="KAF2705503.1"/>
    </source>
</evidence>
<dbReference type="AlphaFoldDB" id="A0A6G1JYT1"/>
<feature type="compositionally biased region" description="Basic and acidic residues" evidence="1">
    <location>
        <begin position="115"/>
        <end position="130"/>
    </location>
</feature>
<sequence length="163" mass="17645">MHFVFKSPSFLLGDRRIGCCIESTVVCASMRFPNLGRRLQISQGDSGSSILYVLLCVCSLSQPSYRSSTHIDPLVLALHLDIHGWRSSSSSSSSSSGGGDVVGFRPAIPVSHAPSDKVAEVHNNERKYDAEEGEDPEPHCALGFGIGQRQLLHVGGERIIDPR</sequence>
<reference evidence="2" key="1">
    <citation type="journal article" date="2020" name="Stud. Mycol.">
        <title>101 Dothideomycetes genomes: a test case for predicting lifestyles and emergence of pathogens.</title>
        <authorList>
            <person name="Haridas S."/>
            <person name="Albert R."/>
            <person name="Binder M."/>
            <person name="Bloem J."/>
            <person name="Labutti K."/>
            <person name="Salamov A."/>
            <person name="Andreopoulos B."/>
            <person name="Baker S."/>
            <person name="Barry K."/>
            <person name="Bills G."/>
            <person name="Bluhm B."/>
            <person name="Cannon C."/>
            <person name="Castanera R."/>
            <person name="Culley D."/>
            <person name="Daum C."/>
            <person name="Ezra D."/>
            <person name="Gonzalez J."/>
            <person name="Henrissat B."/>
            <person name="Kuo A."/>
            <person name="Liang C."/>
            <person name="Lipzen A."/>
            <person name="Lutzoni F."/>
            <person name="Magnuson J."/>
            <person name="Mondo S."/>
            <person name="Nolan M."/>
            <person name="Ohm R."/>
            <person name="Pangilinan J."/>
            <person name="Park H.-J."/>
            <person name="Ramirez L."/>
            <person name="Alfaro M."/>
            <person name="Sun H."/>
            <person name="Tritt A."/>
            <person name="Yoshinaga Y."/>
            <person name="Zwiers L.-H."/>
            <person name="Turgeon B."/>
            <person name="Goodwin S."/>
            <person name="Spatafora J."/>
            <person name="Crous P."/>
            <person name="Grigoriev I."/>
        </authorList>
    </citation>
    <scope>NUCLEOTIDE SEQUENCE</scope>
    <source>
        <strain evidence="2">CBS 279.74</strain>
    </source>
</reference>
<protein>
    <submittedName>
        <fullName evidence="2">Uncharacterized protein</fullName>
    </submittedName>
</protein>
<dbReference type="EMBL" id="MU005778">
    <property type="protein sequence ID" value="KAF2705503.1"/>
    <property type="molecule type" value="Genomic_DNA"/>
</dbReference>
<accession>A0A6G1JYT1</accession>
<organism evidence="2 3">
    <name type="scientific">Pleomassaria siparia CBS 279.74</name>
    <dbReference type="NCBI Taxonomy" id="1314801"/>
    <lineage>
        <taxon>Eukaryota</taxon>
        <taxon>Fungi</taxon>
        <taxon>Dikarya</taxon>
        <taxon>Ascomycota</taxon>
        <taxon>Pezizomycotina</taxon>
        <taxon>Dothideomycetes</taxon>
        <taxon>Pleosporomycetidae</taxon>
        <taxon>Pleosporales</taxon>
        <taxon>Pleomassariaceae</taxon>
        <taxon>Pleomassaria</taxon>
    </lineage>
</organism>
<keyword evidence="3" id="KW-1185">Reference proteome</keyword>
<proteinExistence type="predicted"/>
<feature type="region of interest" description="Disordered" evidence="1">
    <location>
        <begin position="115"/>
        <end position="139"/>
    </location>
</feature>